<dbReference type="EMBL" id="JACXYU010000012">
    <property type="protein sequence ID" value="MBD3933873.1"/>
    <property type="molecule type" value="Genomic_DNA"/>
</dbReference>
<sequence length="150" mass="14925">MRRASCALLLTGVALASASGCVTVPAEQRPEPAADRHGDVPESTPPGSAVPSPRETLTTPRPRPTAASAGITEGAPRDGRAGVRHRATAAPPAPAPPTGGRAPAGPPPTALPGPVASAARGTDVCRLGEVYGGWESGSRVGDHCRAAYGD</sequence>
<feature type="signal peptide" evidence="2">
    <location>
        <begin position="1"/>
        <end position="18"/>
    </location>
</feature>
<dbReference type="RefSeq" id="WP_191211167.1">
    <property type="nucleotide sequence ID" value="NZ_BAABKL010000020.1"/>
</dbReference>
<keyword evidence="4" id="KW-1185">Reference proteome</keyword>
<evidence type="ECO:0008006" key="5">
    <source>
        <dbReference type="Google" id="ProtNLM"/>
    </source>
</evidence>
<accession>A0A927F1R8</accession>
<feature type="compositionally biased region" description="Basic and acidic residues" evidence="1">
    <location>
        <begin position="28"/>
        <end position="40"/>
    </location>
</feature>
<evidence type="ECO:0000313" key="4">
    <source>
        <dbReference type="Proteomes" id="UP000632289"/>
    </source>
</evidence>
<organism evidence="3 4">
    <name type="scientific">Streptomyces chumphonensis</name>
    <dbReference type="NCBI Taxonomy" id="1214925"/>
    <lineage>
        <taxon>Bacteria</taxon>
        <taxon>Bacillati</taxon>
        <taxon>Actinomycetota</taxon>
        <taxon>Actinomycetes</taxon>
        <taxon>Kitasatosporales</taxon>
        <taxon>Streptomycetaceae</taxon>
        <taxon>Streptomyces</taxon>
    </lineage>
</organism>
<name>A0A927F1R8_9ACTN</name>
<dbReference type="Proteomes" id="UP000632289">
    <property type="component" value="Unassembled WGS sequence"/>
</dbReference>
<gene>
    <name evidence="3" type="ORF">IF129_20225</name>
</gene>
<feature type="region of interest" description="Disordered" evidence="1">
    <location>
        <begin position="26"/>
        <end position="118"/>
    </location>
</feature>
<evidence type="ECO:0000256" key="1">
    <source>
        <dbReference type="SAM" id="MobiDB-lite"/>
    </source>
</evidence>
<dbReference type="AlphaFoldDB" id="A0A927F1R8"/>
<comment type="caution">
    <text evidence="3">The sequence shown here is derived from an EMBL/GenBank/DDBJ whole genome shotgun (WGS) entry which is preliminary data.</text>
</comment>
<protein>
    <recommendedName>
        <fullName evidence="5">Lipoprotein</fullName>
    </recommendedName>
</protein>
<dbReference type="PROSITE" id="PS51257">
    <property type="entry name" value="PROKAR_LIPOPROTEIN"/>
    <property type="match status" value="1"/>
</dbReference>
<reference evidence="3" key="1">
    <citation type="submission" date="2020-09" db="EMBL/GenBank/DDBJ databases">
        <title>Secondary metabolite and genome analysis of marine Streptomyces chumphonensis KK1-2T.</title>
        <authorList>
            <person name="Phongsopitanun W."/>
            <person name="Kanchanasin P."/>
            <person name="Pittayakhajonwut P."/>
            <person name="Suwanborirux K."/>
            <person name="Tanasupawat S."/>
        </authorList>
    </citation>
    <scope>NUCLEOTIDE SEQUENCE</scope>
    <source>
        <strain evidence="3">KK1-2</strain>
    </source>
</reference>
<feature type="chain" id="PRO_5038382774" description="Lipoprotein" evidence="2">
    <location>
        <begin position="19"/>
        <end position="150"/>
    </location>
</feature>
<evidence type="ECO:0000256" key="2">
    <source>
        <dbReference type="SAM" id="SignalP"/>
    </source>
</evidence>
<proteinExistence type="predicted"/>
<keyword evidence="2" id="KW-0732">Signal</keyword>
<evidence type="ECO:0000313" key="3">
    <source>
        <dbReference type="EMBL" id="MBD3933873.1"/>
    </source>
</evidence>